<dbReference type="PANTHER" id="PTHR13939">
    <property type="entry name" value="NICOTINAMIDE-NUCLEOTIDE AMIDOHYDROLASE PNCC"/>
    <property type="match status" value="1"/>
</dbReference>
<dbReference type="InterPro" id="IPR036425">
    <property type="entry name" value="MoaB/Mog-like_dom_sf"/>
</dbReference>
<name>A0ABN6N3A2_9BACT</name>
<dbReference type="Proteomes" id="UP001162734">
    <property type="component" value="Chromosome"/>
</dbReference>
<sequence length="249" mass="26848">MDRETPTAALLVVGNEVLTAKVQDENGPYATRALRAAGVRLAVICTLPDHLDDIVEAVDRERRRRAWVFTSGGIGPTHDDVTVPAVARALGRPLRRDPALVDLLRAGHEKWTGSAEAPEPVLRMADVPEGTVLVGGGFPVLQVENVVMLPGVPQFFRAQLDRFLPALATAPFRLASLYLGLGEDRLAPFLDEVVRAHPEVEIGSYPRFDGADHRVKVTIESKDAARVASAREALLALLPPGAVIRSEGP</sequence>
<accession>A0ABN6N3A2</accession>
<dbReference type="InterPro" id="IPR050101">
    <property type="entry name" value="CinA"/>
</dbReference>
<keyword evidence="3" id="KW-1185">Reference proteome</keyword>
<evidence type="ECO:0000313" key="3">
    <source>
        <dbReference type="Proteomes" id="UP001162734"/>
    </source>
</evidence>
<dbReference type="InterPro" id="IPR056596">
    <property type="entry name" value="FLAD1_M"/>
</dbReference>
<protein>
    <submittedName>
        <fullName evidence="2">Molybdenum cofactor biosynthesis protein</fullName>
    </submittedName>
</protein>
<organism evidence="2 3">
    <name type="scientific">Anaeromyxobacter paludicola</name>
    <dbReference type="NCBI Taxonomy" id="2918171"/>
    <lineage>
        <taxon>Bacteria</taxon>
        <taxon>Pseudomonadati</taxon>
        <taxon>Myxococcota</taxon>
        <taxon>Myxococcia</taxon>
        <taxon>Myxococcales</taxon>
        <taxon>Cystobacterineae</taxon>
        <taxon>Anaeromyxobacteraceae</taxon>
        <taxon>Anaeromyxobacter</taxon>
    </lineage>
</organism>
<evidence type="ECO:0000259" key="1">
    <source>
        <dbReference type="SMART" id="SM00852"/>
    </source>
</evidence>
<dbReference type="PANTHER" id="PTHR13939:SF0">
    <property type="entry name" value="NMN AMIDOHYDROLASE-LIKE PROTEIN YFAY"/>
    <property type="match status" value="1"/>
</dbReference>
<dbReference type="Gene3D" id="3.40.980.10">
    <property type="entry name" value="MoaB/Mog-like domain"/>
    <property type="match status" value="1"/>
</dbReference>
<feature type="domain" description="MoaB/Mog" evidence="1">
    <location>
        <begin position="9"/>
        <end position="170"/>
    </location>
</feature>
<dbReference type="RefSeq" id="WP_248344504.1">
    <property type="nucleotide sequence ID" value="NZ_AP025592.1"/>
</dbReference>
<dbReference type="Pfam" id="PF00994">
    <property type="entry name" value="MoCF_biosynth"/>
    <property type="match status" value="1"/>
</dbReference>
<proteinExistence type="predicted"/>
<dbReference type="SUPFAM" id="SSF53218">
    <property type="entry name" value="Molybdenum cofactor biosynthesis proteins"/>
    <property type="match status" value="1"/>
</dbReference>
<gene>
    <name evidence="2" type="ORF">AMPC_07800</name>
</gene>
<reference evidence="3" key="1">
    <citation type="journal article" date="2022" name="Int. J. Syst. Evol. Microbiol.">
        <title>Anaeromyxobacter oryzae sp. nov., Anaeromyxobacter diazotrophicus sp. nov. and Anaeromyxobacter paludicola sp. nov., isolated from paddy soils.</title>
        <authorList>
            <person name="Itoh H."/>
            <person name="Xu Z."/>
            <person name="Mise K."/>
            <person name="Masuda Y."/>
            <person name="Ushijima N."/>
            <person name="Hayakawa C."/>
            <person name="Shiratori Y."/>
            <person name="Senoo K."/>
        </authorList>
    </citation>
    <scope>NUCLEOTIDE SEQUENCE [LARGE SCALE GENOMIC DNA]</scope>
    <source>
        <strain evidence="3">Red630</strain>
    </source>
</reference>
<dbReference type="InterPro" id="IPR001453">
    <property type="entry name" value="MoaB/Mog_dom"/>
</dbReference>
<dbReference type="Pfam" id="PF24102">
    <property type="entry name" value="FLAD1_M"/>
    <property type="match status" value="1"/>
</dbReference>
<dbReference type="EMBL" id="AP025592">
    <property type="protein sequence ID" value="BDG07667.1"/>
    <property type="molecule type" value="Genomic_DNA"/>
</dbReference>
<evidence type="ECO:0000313" key="2">
    <source>
        <dbReference type="EMBL" id="BDG07667.1"/>
    </source>
</evidence>
<dbReference type="SMART" id="SM00852">
    <property type="entry name" value="MoCF_biosynth"/>
    <property type="match status" value="1"/>
</dbReference>